<keyword evidence="3" id="KW-1185">Reference proteome</keyword>
<accession>A0A1H2C439</accession>
<dbReference type="STRING" id="652787.SAMN05216490_4590"/>
<dbReference type="OrthoDB" id="1495718at2"/>
<sequence length="336" mass="37650">MINKGWSLFLGIVFSCAMPAVAQVSDTSKIDSIKVDTGMLNKFRADSRKNALPVRVRPVLITPELIPVTLPDYTFSYWHKLILFNLNFNQAGFTNNWSGGGVNSVALGANFDFKSEYNKAPLDYTNELNFIYGASKNKGQGFRKTNDYIYFDNKIATQLSKKWLFFGSLNFTSQFSDGYTYNDPSPPTLISRFMAPGYLTESVGLEYKPSKFFDWRLGAATAKQTFVLDTSIAHTAVGYYGVLPRHTFVNQMAFQSVATFDKDVMKNLHLNMRYTLFIPYTQPLAFVSHRVDAVLTAKVNSLVAVTINGTFLYDKTVGPQAQGTETLGLGILYKFP</sequence>
<dbReference type="RefSeq" id="WP_091378739.1">
    <property type="nucleotide sequence ID" value="NZ_LT629740.1"/>
</dbReference>
<dbReference type="Pfam" id="PF11276">
    <property type="entry name" value="DUF3078"/>
    <property type="match status" value="1"/>
</dbReference>
<evidence type="ECO:0008006" key="4">
    <source>
        <dbReference type="Google" id="ProtNLM"/>
    </source>
</evidence>
<protein>
    <recommendedName>
        <fullName evidence="4">DUF3078 domain-containing protein</fullName>
    </recommendedName>
</protein>
<feature type="signal peptide" evidence="1">
    <location>
        <begin position="1"/>
        <end position="22"/>
    </location>
</feature>
<proteinExistence type="predicted"/>
<reference evidence="2 3" key="1">
    <citation type="submission" date="2016-10" db="EMBL/GenBank/DDBJ databases">
        <authorList>
            <person name="de Groot N.N."/>
        </authorList>
    </citation>
    <scope>NUCLEOTIDE SEQUENCE [LARGE SCALE GENOMIC DNA]</scope>
    <source>
        <strain evidence="2 3">MP1X4</strain>
    </source>
</reference>
<organism evidence="2 3">
    <name type="scientific">Mucilaginibacter mallensis</name>
    <dbReference type="NCBI Taxonomy" id="652787"/>
    <lineage>
        <taxon>Bacteria</taxon>
        <taxon>Pseudomonadati</taxon>
        <taxon>Bacteroidota</taxon>
        <taxon>Sphingobacteriia</taxon>
        <taxon>Sphingobacteriales</taxon>
        <taxon>Sphingobacteriaceae</taxon>
        <taxon>Mucilaginibacter</taxon>
    </lineage>
</organism>
<evidence type="ECO:0000313" key="2">
    <source>
        <dbReference type="EMBL" id="SDT64949.1"/>
    </source>
</evidence>
<dbReference type="InterPro" id="IPR021428">
    <property type="entry name" value="DUF3078"/>
</dbReference>
<gene>
    <name evidence="2" type="ORF">SAMN05216490_4590</name>
</gene>
<keyword evidence="1" id="KW-0732">Signal</keyword>
<dbReference type="AlphaFoldDB" id="A0A1H2C439"/>
<evidence type="ECO:0000256" key="1">
    <source>
        <dbReference type="SAM" id="SignalP"/>
    </source>
</evidence>
<name>A0A1H2C439_MUCMA</name>
<dbReference type="EMBL" id="LT629740">
    <property type="protein sequence ID" value="SDT64949.1"/>
    <property type="molecule type" value="Genomic_DNA"/>
</dbReference>
<feature type="chain" id="PRO_5009270710" description="DUF3078 domain-containing protein" evidence="1">
    <location>
        <begin position="23"/>
        <end position="336"/>
    </location>
</feature>
<dbReference type="PROSITE" id="PS51257">
    <property type="entry name" value="PROKAR_LIPOPROTEIN"/>
    <property type="match status" value="1"/>
</dbReference>
<evidence type="ECO:0000313" key="3">
    <source>
        <dbReference type="Proteomes" id="UP000199679"/>
    </source>
</evidence>
<dbReference type="Proteomes" id="UP000199679">
    <property type="component" value="Chromosome I"/>
</dbReference>